<reference evidence="1" key="1">
    <citation type="journal article" date="2023" name="bioRxiv">
        <title>Improved chromosome-level genome assembly for marigold (Tagetes erecta).</title>
        <authorList>
            <person name="Jiang F."/>
            <person name="Yuan L."/>
            <person name="Wang S."/>
            <person name="Wang H."/>
            <person name="Xu D."/>
            <person name="Wang A."/>
            <person name="Fan W."/>
        </authorList>
    </citation>
    <scope>NUCLEOTIDE SEQUENCE</scope>
    <source>
        <strain evidence="1">WSJ</strain>
        <tissue evidence="1">Leaf</tissue>
    </source>
</reference>
<comment type="caution">
    <text evidence="1">The sequence shown here is derived from an EMBL/GenBank/DDBJ whole genome shotgun (WGS) entry which is preliminary data.</text>
</comment>
<accession>A0AAD8KJV5</accession>
<organism evidence="1 2">
    <name type="scientific">Tagetes erecta</name>
    <name type="common">African marigold</name>
    <dbReference type="NCBI Taxonomy" id="13708"/>
    <lineage>
        <taxon>Eukaryota</taxon>
        <taxon>Viridiplantae</taxon>
        <taxon>Streptophyta</taxon>
        <taxon>Embryophyta</taxon>
        <taxon>Tracheophyta</taxon>
        <taxon>Spermatophyta</taxon>
        <taxon>Magnoliopsida</taxon>
        <taxon>eudicotyledons</taxon>
        <taxon>Gunneridae</taxon>
        <taxon>Pentapetalae</taxon>
        <taxon>asterids</taxon>
        <taxon>campanulids</taxon>
        <taxon>Asterales</taxon>
        <taxon>Asteraceae</taxon>
        <taxon>Asteroideae</taxon>
        <taxon>Heliantheae alliance</taxon>
        <taxon>Tageteae</taxon>
        <taxon>Tagetes</taxon>
    </lineage>
</organism>
<name>A0AAD8KJV5_TARER</name>
<evidence type="ECO:0000313" key="2">
    <source>
        <dbReference type="Proteomes" id="UP001229421"/>
    </source>
</evidence>
<keyword evidence="2" id="KW-1185">Reference proteome</keyword>
<gene>
    <name evidence="1" type="ORF">QVD17_19592</name>
</gene>
<dbReference type="AlphaFoldDB" id="A0AAD8KJV5"/>
<sequence length="91" mass="10062">MLTVCTAGRDTCLKRNRNGAVRLKSKLLLCDSTFHTRLSLTKSSPHCYVRYGHEHFPGSARAIRYCAPSIPFEATPLLSHIGDSSRVTVSV</sequence>
<dbReference type="EMBL" id="JAUHHV010000005">
    <property type="protein sequence ID" value="KAK1424267.1"/>
    <property type="molecule type" value="Genomic_DNA"/>
</dbReference>
<evidence type="ECO:0000313" key="1">
    <source>
        <dbReference type="EMBL" id="KAK1424267.1"/>
    </source>
</evidence>
<proteinExistence type="predicted"/>
<protein>
    <submittedName>
        <fullName evidence="1">Uncharacterized protein</fullName>
    </submittedName>
</protein>
<dbReference type="Proteomes" id="UP001229421">
    <property type="component" value="Unassembled WGS sequence"/>
</dbReference>